<evidence type="ECO:0000256" key="2">
    <source>
        <dbReference type="SAM" id="MobiDB-lite"/>
    </source>
</evidence>
<evidence type="ECO:0000256" key="1">
    <source>
        <dbReference type="ARBA" id="ARBA00005836"/>
    </source>
</evidence>
<dbReference type="RefSeq" id="WP_155355288.1">
    <property type="nucleotide sequence ID" value="NZ_BAAAHL010000027.1"/>
</dbReference>
<dbReference type="SUPFAM" id="SSF111283">
    <property type="entry name" value="Putative modulator of DNA gyrase, PmbA/TldD"/>
    <property type="match status" value="1"/>
</dbReference>
<dbReference type="Pfam" id="PF01523">
    <property type="entry name" value="PmbA_TldD_1st"/>
    <property type="match status" value="1"/>
</dbReference>
<dbReference type="OrthoDB" id="9763230at2"/>
<reference evidence="5 6" key="1">
    <citation type="submission" date="2019-10" db="EMBL/GenBank/DDBJ databases">
        <title>Whole genome shotgun sequence of Acrocarpospora macrocephala NBRC 16266.</title>
        <authorList>
            <person name="Ichikawa N."/>
            <person name="Kimura A."/>
            <person name="Kitahashi Y."/>
            <person name="Komaki H."/>
            <person name="Oguchi A."/>
        </authorList>
    </citation>
    <scope>NUCLEOTIDE SEQUENCE [LARGE SCALE GENOMIC DNA]</scope>
    <source>
        <strain evidence="5 6">NBRC 16266</strain>
    </source>
</reference>
<proteinExistence type="inferred from homology"/>
<dbReference type="GO" id="GO:0008237">
    <property type="term" value="F:metallopeptidase activity"/>
    <property type="evidence" value="ECO:0007669"/>
    <property type="project" value="InterPro"/>
</dbReference>
<dbReference type="InterPro" id="IPR045569">
    <property type="entry name" value="Metalloprtase-TldD/E_C"/>
</dbReference>
<dbReference type="Pfam" id="PF19289">
    <property type="entry name" value="PmbA_TldD_3rd"/>
    <property type="match status" value="1"/>
</dbReference>
<evidence type="ECO:0000313" key="5">
    <source>
        <dbReference type="EMBL" id="GES09780.1"/>
    </source>
</evidence>
<dbReference type="PANTHER" id="PTHR43666:SF1">
    <property type="entry name" value="CONSERVED PROTEIN"/>
    <property type="match status" value="1"/>
</dbReference>
<dbReference type="InterPro" id="IPR035068">
    <property type="entry name" value="TldD/PmbA_N"/>
</dbReference>
<accession>A0A5M3WMQ9</accession>
<organism evidence="5 6">
    <name type="scientific">Acrocarpospora macrocephala</name>
    <dbReference type="NCBI Taxonomy" id="150177"/>
    <lineage>
        <taxon>Bacteria</taxon>
        <taxon>Bacillati</taxon>
        <taxon>Actinomycetota</taxon>
        <taxon>Actinomycetes</taxon>
        <taxon>Streptosporangiales</taxon>
        <taxon>Streptosporangiaceae</taxon>
        <taxon>Acrocarpospora</taxon>
    </lineage>
</organism>
<keyword evidence="6" id="KW-1185">Reference proteome</keyword>
<dbReference type="Gene3D" id="3.30.2290.10">
    <property type="entry name" value="PmbA/TldD superfamily"/>
    <property type="match status" value="1"/>
</dbReference>
<dbReference type="InterPro" id="IPR002510">
    <property type="entry name" value="Metalloprtase-TldD/E_N"/>
</dbReference>
<name>A0A5M3WMQ9_9ACTN</name>
<evidence type="ECO:0000259" key="4">
    <source>
        <dbReference type="Pfam" id="PF19289"/>
    </source>
</evidence>
<evidence type="ECO:0000313" key="6">
    <source>
        <dbReference type="Proteomes" id="UP000331127"/>
    </source>
</evidence>
<gene>
    <name evidence="5" type="ORF">Amac_033760</name>
</gene>
<dbReference type="Proteomes" id="UP000331127">
    <property type="component" value="Unassembled WGS sequence"/>
</dbReference>
<evidence type="ECO:0000259" key="3">
    <source>
        <dbReference type="Pfam" id="PF01523"/>
    </source>
</evidence>
<dbReference type="GO" id="GO:0006508">
    <property type="term" value="P:proteolysis"/>
    <property type="evidence" value="ECO:0007669"/>
    <property type="project" value="InterPro"/>
</dbReference>
<protein>
    <submittedName>
        <fullName evidence="5">Peptidase U62</fullName>
    </submittedName>
</protein>
<feature type="domain" description="Metalloprotease TldD/E C-terminal" evidence="4">
    <location>
        <begin position="218"/>
        <end position="445"/>
    </location>
</feature>
<feature type="region of interest" description="Disordered" evidence="2">
    <location>
        <begin position="84"/>
        <end position="114"/>
    </location>
</feature>
<dbReference type="AlphaFoldDB" id="A0A5M3WMQ9"/>
<comment type="similarity">
    <text evidence="1">Belongs to the peptidase U62 family.</text>
</comment>
<dbReference type="InterPro" id="IPR036059">
    <property type="entry name" value="TldD/PmbA_sf"/>
</dbReference>
<dbReference type="PANTHER" id="PTHR43666">
    <property type="entry name" value="TLDD PROTEIN"/>
    <property type="match status" value="1"/>
</dbReference>
<comment type="caution">
    <text evidence="5">The sequence shown here is derived from an EMBL/GenBank/DDBJ whole genome shotgun (WGS) entry which is preliminary data.</text>
</comment>
<sequence>MIEKHAERLLALARRHGATDAEVSVETRRAALTRFANSEIHQSVAEDTVRVNLRYVHGRRHGMAATGRLDDAALESLVERAAASARGTAETDDWPGLPEPGPIPEVTGASAAATRAATPELRAGVVREVIAAADAAGVGAFGSFATGAVTTAVLSSRGVRAAQTRSDAWLVTVHMSPDGGTGYAETCAVDVADVDGAALGREAAAKARAGDHAVALAPGEYPVVLEEYAVVDLLAKLGRCGFNARAAQEGQSCAEPGVRIASDLVTVWDDGTDPAGLPTAFDYEGVGKQRVTLIDRGRCAGLVHDTRTAAGAGIHSTGHALPAPNPVGPLPTNMFMAPGGFSREELLGRLDRGLLVTRFYYTNPVDPKRGIVTGVTRDGLFLVEGGEIVGPVRDLRFSQSYLDVLRGVSAVGNSRRTLRGWYGGVSVLGDITVPAVLSDSFRFSG</sequence>
<dbReference type="EMBL" id="BLAE01000017">
    <property type="protein sequence ID" value="GES09780.1"/>
    <property type="molecule type" value="Genomic_DNA"/>
</dbReference>
<feature type="domain" description="Metalloprotease TldD/E N-terminal" evidence="3">
    <location>
        <begin position="21"/>
        <end position="85"/>
    </location>
</feature>